<keyword evidence="8" id="KW-1185">Reference proteome</keyword>
<dbReference type="SUPFAM" id="SSF160369">
    <property type="entry name" value="Ribosomal protein L10-like"/>
    <property type="match status" value="1"/>
</dbReference>
<keyword evidence="3 7" id="KW-0689">Ribosomal protein</keyword>
<evidence type="ECO:0000256" key="4">
    <source>
        <dbReference type="ARBA" id="ARBA00023274"/>
    </source>
</evidence>
<evidence type="ECO:0000256" key="1">
    <source>
        <dbReference type="ARBA" id="ARBA00002633"/>
    </source>
</evidence>
<sequence>MRKEEKTEVIQSLTSQLGEWAHYYVTDISGLNAEKTAALRRLCFEKGIKLVVVKNTLFVKALEAAGKANEEIEASMVGSSSIMFTNTGNLPAKLIKEFRKSAKSEKPLLKSAFVEECAYIGEAQLKALEEVKSREQLIGDIVALLQSPAKNVISALQGSAGHKIAGLVKTLQERGC</sequence>
<evidence type="ECO:0000256" key="6">
    <source>
        <dbReference type="ARBA" id="ARBA00035502"/>
    </source>
</evidence>
<dbReference type="STRING" id="1433126.BN938_1293"/>
<name>A0A060R7W3_9BACT</name>
<accession>A0A060R7W3</accession>
<dbReference type="GO" id="GO:0005840">
    <property type="term" value="C:ribosome"/>
    <property type="evidence" value="ECO:0007669"/>
    <property type="project" value="UniProtKB-KW"/>
</dbReference>
<keyword evidence="4" id="KW-0687">Ribonucleoprotein</keyword>
<evidence type="ECO:0000256" key="5">
    <source>
        <dbReference type="ARBA" id="ARBA00035202"/>
    </source>
</evidence>
<proteinExistence type="inferred from homology"/>
<evidence type="ECO:0000256" key="3">
    <source>
        <dbReference type="ARBA" id="ARBA00022980"/>
    </source>
</evidence>
<dbReference type="CDD" id="cd05797">
    <property type="entry name" value="Ribosomal_L10"/>
    <property type="match status" value="1"/>
</dbReference>
<comment type="similarity">
    <text evidence="2">Belongs to the universal ribosomal protein uL10 family.</text>
</comment>
<dbReference type="PATRIC" id="fig|1433126.3.peg.1279"/>
<evidence type="ECO:0000313" key="7">
    <source>
        <dbReference type="EMBL" id="CDN31382.1"/>
    </source>
</evidence>
<dbReference type="InterPro" id="IPR043141">
    <property type="entry name" value="Ribosomal_uL10-like_sf"/>
</dbReference>
<organism evidence="7 8">
    <name type="scientific">Mucinivorans hirudinis</name>
    <dbReference type="NCBI Taxonomy" id="1433126"/>
    <lineage>
        <taxon>Bacteria</taxon>
        <taxon>Pseudomonadati</taxon>
        <taxon>Bacteroidota</taxon>
        <taxon>Bacteroidia</taxon>
        <taxon>Bacteroidales</taxon>
        <taxon>Rikenellaceae</taxon>
        <taxon>Mucinivorans</taxon>
    </lineage>
</organism>
<evidence type="ECO:0000313" key="8">
    <source>
        <dbReference type="Proteomes" id="UP000027616"/>
    </source>
</evidence>
<dbReference type="EMBL" id="HG934468">
    <property type="protein sequence ID" value="CDN31382.1"/>
    <property type="molecule type" value="Genomic_DNA"/>
</dbReference>
<dbReference type="AlphaFoldDB" id="A0A060R7W3"/>
<dbReference type="Proteomes" id="UP000027616">
    <property type="component" value="Chromosome I"/>
</dbReference>
<dbReference type="HOGENOM" id="CLU_092227_3_0_10"/>
<dbReference type="InterPro" id="IPR001790">
    <property type="entry name" value="Ribosomal_uL10"/>
</dbReference>
<gene>
    <name evidence="7" type="ORF">BN938_1293</name>
</gene>
<dbReference type="OrthoDB" id="1523686at2"/>
<protein>
    <recommendedName>
        <fullName evidence="5">Large ribosomal subunit protein uL10</fullName>
    </recommendedName>
    <alternativeName>
        <fullName evidence="6">50S ribosomal protein L10</fullName>
    </alternativeName>
</protein>
<dbReference type="NCBIfam" id="NF000955">
    <property type="entry name" value="PRK00099.1-1"/>
    <property type="match status" value="1"/>
</dbReference>
<dbReference type="PANTHER" id="PTHR11560">
    <property type="entry name" value="39S RIBOSOMAL PROTEIN L10, MITOCHONDRIAL"/>
    <property type="match status" value="1"/>
</dbReference>
<comment type="function">
    <text evidence="1">Forms part of the ribosomal stalk, playing a central role in the interaction of the ribosome with GTP-bound translation factors.</text>
</comment>
<reference evidence="7 8" key="1">
    <citation type="journal article" date="2015" name="Genome Announc.">
        <title>Complete Genome Sequence of the Novel Leech Symbiont Mucinivorans hirudinis M3T.</title>
        <authorList>
            <person name="Nelson M.C."/>
            <person name="Bomar L."/>
            <person name="Graf J."/>
        </authorList>
    </citation>
    <scope>NUCLEOTIDE SEQUENCE [LARGE SCALE GENOMIC DNA]</scope>
    <source>
        <strain evidence="8">M3</strain>
    </source>
</reference>
<dbReference type="eggNOG" id="COG0244">
    <property type="taxonomic scope" value="Bacteria"/>
</dbReference>
<dbReference type="InterPro" id="IPR047865">
    <property type="entry name" value="Ribosomal_uL10_bac_type"/>
</dbReference>
<dbReference type="Pfam" id="PF00466">
    <property type="entry name" value="Ribosomal_L10"/>
    <property type="match status" value="1"/>
</dbReference>
<dbReference type="GO" id="GO:1990904">
    <property type="term" value="C:ribonucleoprotein complex"/>
    <property type="evidence" value="ECO:0007669"/>
    <property type="project" value="UniProtKB-KW"/>
</dbReference>
<evidence type="ECO:0000256" key="2">
    <source>
        <dbReference type="ARBA" id="ARBA00008889"/>
    </source>
</evidence>
<dbReference type="KEGG" id="rbc:BN938_1293"/>
<dbReference type="Gene3D" id="3.30.70.1730">
    <property type="match status" value="1"/>
</dbReference>